<gene>
    <name evidence="1" type="ORF">ABVK25_001680</name>
</gene>
<comment type="caution">
    <text evidence="1">The sequence shown here is derived from an EMBL/GenBank/DDBJ whole genome shotgun (WGS) entry which is preliminary data.</text>
</comment>
<dbReference type="EMBL" id="JBHFEH010000003">
    <property type="protein sequence ID" value="KAL2058062.1"/>
    <property type="molecule type" value="Genomic_DNA"/>
</dbReference>
<dbReference type="Proteomes" id="UP001590951">
    <property type="component" value="Unassembled WGS sequence"/>
</dbReference>
<keyword evidence="2" id="KW-1185">Reference proteome</keyword>
<reference evidence="1 2" key="1">
    <citation type="submission" date="2024-09" db="EMBL/GenBank/DDBJ databases">
        <title>Rethinking Asexuality: The Enigmatic Case of Functional Sexual Genes in Lepraria (Stereocaulaceae).</title>
        <authorList>
            <person name="Doellman M."/>
            <person name="Sun Y."/>
            <person name="Barcenas-Pena A."/>
            <person name="Lumbsch H.T."/>
            <person name="Grewe F."/>
        </authorList>
    </citation>
    <scope>NUCLEOTIDE SEQUENCE [LARGE SCALE GENOMIC DNA]</scope>
    <source>
        <strain evidence="1 2">Grewe 0041</strain>
    </source>
</reference>
<organism evidence="1 2">
    <name type="scientific">Lepraria finkii</name>
    <dbReference type="NCBI Taxonomy" id="1340010"/>
    <lineage>
        <taxon>Eukaryota</taxon>
        <taxon>Fungi</taxon>
        <taxon>Dikarya</taxon>
        <taxon>Ascomycota</taxon>
        <taxon>Pezizomycotina</taxon>
        <taxon>Lecanoromycetes</taxon>
        <taxon>OSLEUM clade</taxon>
        <taxon>Lecanoromycetidae</taxon>
        <taxon>Lecanorales</taxon>
        <taxon>Lecanorineae</taxon>
        <taxon>Stereocaulaceae</taxon>
        <taxon>Lepraria</taxon>
    </lineage>
</organism>
<proteinExistence type="predicted"/>
<evidence type="ECO:0000313" key="1">
    <source>
        <dbReference type="EMBL" id="KAL2058062.1"/>
    </source>
</evidence>
<evidence type="ECO:0000313" key="2">
    <source>
        <dbReference type="Proteomes" id="UP001590951"/>
    </source>
</evidence>
<sequence>MTTSTNKSTRCQSPRQLAALLLQSLGSDGSLRILDVVADNGRLGIETRSQLGHQPGISRLVRTDLIESAKLAMMRDQKPSPYGEYVVADLTDSPQPDIHR</sequence>
<protein>
    <submittedName>
        <fullName evidence="1">Uncharacterized protein</fullName>
    </submittedName>
</protein>
<accession>A0ABR4BJQ8</accession>
<name>A0ABR4BJQ8_9LECA</name>